<keyword evidence="3" id="KW-1185">Reference proteome</keyword>
<feature type="region of interest" description="Disordered" evidence="1">
    <location>
        <begin position="189"/>
        <end position="215"/>
    </location>
</feature>
<dbReference type="EMBL" id="JARJCM010000039">
    <property type="protein sequence ID" value="KAJ7037059.1"/>
    <property type="molecule type" value="Genomic_DNA"/>
</dbReference>
<name>A0AAD6X9H2_9AGAR</name>
<comment type="caution">
    <text evidence="2">The sequence shown here is derived from an EMBL/GenBank/DDBJ whole genome shotgun (WGS) entry which is preliminary data.</text>
</comment>
<organism evidence="2 3">
    <name type="scientific">Mycena alexandri</name>
    <dbReference type="NCBI Taxonomy" id="1745969"/>
    <lineage>
        <taxon>Eukaryota</taxon>
        <taxon>Fungi</taxon>
        <taxon>Dikarya</taxon>
        <taxon>Basidiomycota</taxon>
        <taxon>Agaricomycotina</taxon>
        <taxon>Agaricomycetes</taxon>
        <taxon>Agaricomycetidae</taxon>
        <taxon>Agaricales</taxon>
        <taxon>Marasmiineae</taxon>
        <taxon>Mycenaceae</taxon>
        <taxon>Mycena</taxon>
    </lineage>
</organism>
<protein>
    <submittedName>
        <fullName evidence="2">Uncharacterized protein</fullName>
    </submittedName>
</protein>
<proteinExistence type="predicted"/>
<gene>
    <name evidence="2" type="ORF">C8F04DRAFT_1180782</name>
</gene>
<reference evidence="2" key="1">
    <citation type="submission" date="2023-03" db="EMBL/GenBank/DDBJ databases">
        <title>Massive genome expansion in bonnet fungi (Mycena s.s.) driven by repeated elements and novel gene families across ecological guilds.</title>
        <authorList>
            <consortium name="Lawrence Berkeley National Laboratory"/>
            <person name="Harder C.B."/>
            <person name="Miyauchi S."/>
            <person name="Viragh M."/>
            <person name="Kuo A."/>
            <person name="Thoen E."/>
            <person name="Andreopoulos B."/>
            <person name="Lu D."/>
            <person name="Skrede I."/>
            <person name="Drula E."/>
            <person name="Henrissat B."/>
            <person name="Morin E."/>
            <person name="Kohler A."/>
            <person name="Barry K."/>
            <person name="LaButti K."/>
            <person name="Morin E."/>
            <person name="Salamov A."/>
            <person name="Lipzen A."/>
            <person name="Mereny Z."/>
            <person name="Hegedus B."/>
            <person name="Baldrian P."/>
            <person name="Stursova M."/>
            <person name="Weitz H."/>
            <person name="Taylor A."/>
            <person name="Grigoriev I.V."/>
            <person name="Nagy L.G."/>
            <person name="Martin F."/>
            <person name="Kauserud H."/>
        </authorList>
    </citation>
    <scope>NUCLEOTIDE SEQUENCE</scope>
    <source>
        <strain evidence="2">CBHHK200</strain>
    </source>
</reference>
<sequence length="228" mass="25339">MEAGRTMTVCKLSASGDPLSSIEFGSGALNDAPDLLTVRRRKSYDSTRLGKQRDEWYKVSEKWDTNTSVQYLLVPYWNTSSASVQSFVISAQFPATLCQTGRLSFWCLYCGRDGKSEGQSLQGRRARHYGMAYQRYLVPALPAILNARKITPSFAALEMKGELHLVGWITNFGLDIELLLAGAGSFPEPRHAQTQNARSKSCSLTSPRGVSKQNLRQEPLKEQLGLVQ</sequence>
<dbReference type="Proteomes" id="UP001218188">
    <property type="component" value="Unassembled WGS sequence"/>
</dbReference>
<evidence type="ECO:0000313" key="3">
    <source>
        <dbReference type="Proteomes" id="UP001218188"/>
    </source>
</evidence>
<evidence type="ECO:0000313" key="2">
    <source>
        <dbReference type="EMBL" id="KAJ7037059.1"/>
    </source>
</evidence>
<dbReference type="AlphaFoldDB" id="A0AAD6X9H2"/>
<evidence type="ECO:0000256" key="1">
    <source>
        <dbReference type="SAM" id="MobiDB-lite"/>
    </source>
</evidence>
<feature type="compositionally biased region" description="Polar residues" evidence="1">
    <location>
        <begin position="192"/>
        <end position="215"/>
    </location>
</feature>
<accession>A0AAD6X9H2</accession>